<evidence type="ECO:0000313" key="2">
    <source>
        <dbReference type="Proteomes" id="UP000887565"/>
    </source>
</evidence>
<evidence type="ECO:0000256" key="1">
    <source>
        <dbReference type="SAM" id="MobiDB-lite"/>
    </source>
</evidence>
<protein>
    <submittedName>
        <fullName evidence="3">Uncharacterized protein</fullName>
    </submittedName>
</protein>
<feature type="region of interest" description="Disordered" evidence="1">
    <location>
        <begin position="301"/>
        <end position="330"/>
    </location>
</feature>
<organism evidence="2 3">
    <name type="scientific">Romanomermis culicivorax</name>
    <name type="common">Nematode worm</name>
    <dbReference type="NCBI Taxonomy" id="13658"/>
    <lineage>
        <taxon>Eukaryota</taxon>
        <taxon>Metazoa</taxon>
        <taxon>Ecdysozoa</taxon>
        <taxon>Nematoda</taxon>
        <taxon>Enoplea</taxon>
        <taxon>Dorylaimia</taxon>
        <taxon>Mermithida</taxon>
        <taxon>Mermithoidea</taxon>
        <taxon>Mermithidae</taxon>
        <taxon>Romanomermis</taxon>
    </lineage>
</organism>
<feature type="compositionally biased region" description="Acidic residues" evidence="1">
    <location>
        <begin position="301"/>
        <end position="314"/>
    </location>
</feature>
<dbReference type="AlphaFoldDB" id="A0A915K0Z2"/>
<reference evidence="3" key="1">
    <citation type="submission" date="2022-11" db="UniProtKB">
        <authorList>
            <consortium name="WormBaseParasite"/>
        </authorList>
    </citation>
    <scope>IDENTIFICATION</scope>
</reference>
<sequence>MLATTKNVNPTNAQRKLYPIIGNKALAINLNPERHTPIPSTPPPDEITLESRNPQAFGATSTNPAPTTRKIASGSSHKTLNKQHRKSSTVQPTMPTHGKPIFGSIPMISVANRIEDPAAEHRPKEVQTTPSAREMIFMKVTPYNVPNQQFPEPWEQHIHYNAVPAPYVTMPTDSSCASSQSSELQLALPALPPSTTVSTTTPDMSAINQSTSAANMVIPSKEIASTAPIVSPGIVCWNAIGHAFQDPCHIRSSVCQIDNLTPSSKTFVCKYASMRAFQIPIKLRAVKAHALIDTANDNVLEEIPEEDQTEEIEAEQPTRQAQLSPHQPPPRQLEVTELAESIFLVAQVSTSISPHRQQWVNSTVFPTTTATIPDVIVQPLATNNIAAELPIETAIVNVTNGHCLLLFIKNTLNSIKLHLNQLIAMAKHMLGHAKLSVDCQVATATADHDLTDHKPAALDKSFPCHTTQQKLEFALNKMTKKTYISTAQKSKALCMLQQNHYVFSLHGDKPTITKRRPGQNADPKY</sequence>
<accession>A0A915K0Z2</accession>
<proteinExistence type="predicted"/>
<keyword evidence="2" id="KW-1185">Reference proteome</keyword>
<evidence type="ECO:0000313" key="3">
    <source>
        <dbReference type="WBParaSite" id="nRc.2.0.1.t31518-RA"/>
    </source>
</evidence>
<dbReference type="WBParaSite" id="nRc.2.0.1.t31518-RA">
    <property type="protein sequence ID" value="nRc.2.0.1.t31518-RA"/>
    <property type="gene ID" value="nRc.2.0.1.g31518"/>
</dbReference>
<feature type="region of interest" description="Disordered" evidence="1">
    <location>
        <begin position="33"/>
        <end position="103"/>
    </location>
</feature>
<name>A0A915K0Z2_ROMCU</name>
<dbReference type="Proteomes" id="UP000887565">
    <property type="component" value="Unplaced"/>
</dbReference>
<feature type="compositionally biased region" description="Polar residues" evidence="1">
    <location>
        <begin position="50"/>
        <end position="66"/>
    </location>
</feature>